<accession>A0A8J5ZQP1</accession>
<dbReference type="Proteomes" id="UP000700334">
    <property type="component" value="Unassembled WGS sequence"/>
</dbReference>
<protein>
    <submittedName>
        <fullName evidence="8">Membrane-spanning 4-domains subfamily A member 3</fullName>
    </submittedName>
</protein>
<dbReference type="PANTHER" id="PTHR23320">
    <property type="entry name" value="MEMBRANE-SPANNING 4-DOMAINS SUBFAMILY A MS4A -RELATED"/>
    <property type="match status" value="1"/>
</dbReference>
<comment type="caution">
    <text evidence="8">The sequence shown here is derived from an EMBL/GenBank/DDBJ whole genome shotgun (WGS) entry which is preliminary data.</text>
</comment>
<feature type="compositionally biased region" description="Polar residues" evidence="6">
    <location>
        <begin position="31"/>
        <end position="41"/>
    </location>
</feature>
<comment type="subcellular location">
    <subcellularLocation>
        <location evidence="1">Membrane</location>
        <topology evidence="1">Multi-pass membrane protein</topology>
    </subcellularLocation>
</comment>
<organism evidence="8 9">
    <name type="scientific">Galemys pyrenaicus</name>
    <name type="common">Iberian desman</name>
    <name type="synonym">Pyrenean desman</name>
    <dbReference type="NCBI Taxonomy" id="202257"/>
    <lineage>
        <taxon>Eukaryota</taxon>
        <taxon>Metazoa</taxon>
        <taxon>Chordata</taxon>
        <taxon>Craniata</taxon>
        <taxon>Vertebrata</taxon>
        <taxon>Euteleostomi</taxon>
        <taxon>Mammalia</taxon>
        <taxon>Eutheria</taxon>
        <taxon>Laurasiatheria</taxon>
        <taxon>Eulipotyphla</taxon>
        <taxon>Talpidae</taxon>
        <taxon>Galemys</taxon>
    </lineage>
</organism>
<proteinExistence type="inferred from homology"/>
<evidence type="ECO:0000256" key="6">
    <source>
        <dbReference type="SAM" id="MobiDB-lite"/>
    </source>
</evidence>
<sequence>MASHEVDRAELGTASAYTDGAPGSRGEPEQVQDSTHQPTDTSQKDQKGELKVLGAVQILIGAMVLALGVLLGSLQYVSHLFRHFFLVYYTGYPLWGAALFISSGSLSVAAGRKPTRMLGLVSLMLLLTFLELCLTVTVSTMWCKENCCARE</sequence>
<feature type="transmembrane region" description="Helical" evidence="7">
    <location>
        <begin position="52"/>
        <end position="72"/>
    </location>
</feature>
<feature type="transmembrane region" description="Helical" evidence="7">
    <location>
        <begin position="118"/>
        <end position="142"/>
    </location>
</feature>
<dbReference type="EMBL" id="JAGFMF010012242">
    <property type="protein sequence ID" value="KAG8505740.1"/>
    <property type="molecule type" value="Genomic_DNA"/>
</dbReference>
<evidence type="ECO:0000256" key="3">
    <source>
        <dbReference type="ARBA" id="ARBA00022692"/>
    </source>
</evidence>
<evidence type="ECO:0000256" key="2">
    <source>
        <dbReference type="ARBA" id="ARBA00009565"/>
    </source>
</evidence>
<evidence type="ECO:0000256" key="5">
    <source>
        <dbReference type="ARBA" id="ARBA00023136"/>
    </source>
</evidence>
<evidence type="ECO:0000313" key="9">
    <source>
        <dbReference type="Proteomes" id="UP000700334"/>
    </source>
</evidence>
<feature type="non-terminal residue" evidence="8">
    <location>
        <position position="1"/>
    </location>
</feature>
<dbReference type="OrthoDB" id="10071849at2759"/>
<keyword evidence="3 7" id="KW-0812">Transmembrane</keyword>
<keyword evidence="9" id="KW-1185">Reference proteome</keyword>
<dbReference type="GO" id="GO:0005886">
    <property type="term" value="C:plasma membrane"/>
    <property type="evidence" value="ECO:0007669"/>
    <property type="project" value="TreeGrafter"/>
</dbReference>
<keyword evidence="5 7" id="KW-0472">Membrane</keyword>
<name>A0A8J5ZQP1_GALPY</name>
<dbReference type="InterPro" id="IPR030417">
    <property type="entry name" value="MS4A"/>
</dbReference>
<comment type="similarity">
    <text evidence="2">Belongs to the MS4A family.</text>
</comment>
<dbReference type="Pfam" id="PF04103">
    <property type="entry name" value="CD20"/>
    <property type="match status" value="1"/>
</dbReference>
<keyword evidence="4 7" id="KW-1133">Transmembrane helix</keyword>
<evidence type="ECO:0000256" key="1">
    <source>
        <dbReference type="ARBA" id="ARBA00004141"/>
    </source>
</evidence>
<evidence type="ECO:0000313" key="8">
    <source>
        <dbReference type="EMBL" id="KAG8505740.1"/>
    </source>
</evidence>
<evidence type="ECO:0000256" key="4">
    <source>
        <dbReference type="ARBA" id="ARBA00022989"/>
    </source>
</evidence>
<dbReference type="InterPro" id="IPR007237">
    <property type="entry name" value="CD20-like"/>
</dbReference>
<dbReference type="AlphaFoldDB" id="A0A8J5ZQP1"/>
<feature type="transmembrane region" description="Helical" evidence="7">
    <location>
        <begin position="92"/>
        <end position="111"/>
    </location>
</feature>
<feature type="region of interest" description="Disordered" evidence="6">
    <location>
        <begin position="1"/>
        <end position="46"/>
    </location>
</feature>
<feature type="compositionally biased region" description="Basic and acidic residues" evidence="6">
    <location>
        <begin position="1"/>
        <end position="10"/>
    </location>
</feature>
<gene>
    <name evidence="8" type="ORF">J0S82_019134</name>
</gene>
<dbReference type="PANTHER" id="PTHR23320:SF74">
    <property type="entry name" value="MEMBRANE-SPANNING 4-DOMAINS SUBFAMILY A MEMBER 3"/>
    <property type="match status" value="1"/>
</dbReference>
<evidence type="ECO:0000256" key="7">
    <source>
        <dbReference type="SAM" id="Phobius"/>
    </source>
</evidence>
<reference evidence="8" key="1">
    <citation type="journal article" date="2021" name="Evol. Appl.">
        <title>The genome of the Pyrenean desman and the effects of bottlenecks and inbreeding on the genomic landscape of an endangered species.</title>
        <authorList>
            <person name="Escoda L."/>
            <person name="Castresana J."/>
        </authorList>
    </citation>
    <scope>NUCLEOTIDE SEQUENCE</scope>
    <source>
        <strain evidence="8">IBE-C5619</strain>
    </source>
</reference>